<keyword evidence="8" id="KW-1133">Transmembrane helix</keyword>
<gene>
    <name evidence="10" type="ORF">Bca52824_051911</name>
</gene>
<dbReference type="PROSITE" id="PS00039">
    <property type="entry name" value="DEAD_ATP_HELICASE"/>
    <property type="match status" value="1"/>
</dbReference>
<keyword evidence="3 6" id="KW-0347">Helicase</keyword>
<evidence type="ECO:0000256" key="4">
    <source>
        <dbReference type="ARBA" id="ARBA00022840"/>
    </source>
</evidence>
<dbReference type="AlphaFoldDB" id="A0A8X7R2M2"/>
<dbReference type="PANTHER" id="PTHR24031">
    <property type="entry name" value="RNA HELICASE"/>
    <property type="match status" value="1"/>
</dbReference>
<comment type="caution">
    <text evidence="10">The sequence shown here is derived from an EMBL/GenBank/DDBJ whole genome shotgun (WGS) entry which is preliminary data.</text>
</comment>
<evidence type="ECO:0000256" key="7">
    <source>
        <dbReference type="RuleBase" id="RU365068"/>
    </source>
</evidence>
<reference evidence="10 11" key="1">
    <citation type="submission" date="2020-02" db="EMBL/GenBank/DDBJ databases">
        <authorList>
            <person name="Ma Q."/>
            <person name="Huang Y."/>
            <person name="Song X."/>
            <person name="Pei D."/>
        </authorList>
    </citation>
    <scope>NUCLEOTIDE SEQUENCE [LARGE SCALE GENOMIC DNA]</scope>
    <source>
        <strain evidence="10">Sxm20200214</strain>
        <tissue evidence="10">Leaf</tissue>
    </source>
</reference>
<dbReference type="SMART" id="SM00487">
    <property type="entry name" value="DEXDc"/>
    <property type="match status" value="1"/>
</dbReference>
<dbReference type="OrthoDB" id="7396459at2759"/>
<comment type="function">
    <text evidence="7">RNA helicase.</text>
</comment>
<keyword evidence="11" id="KW-1185">Reference proteome</keyword>
<dbReference type="EC" id="3.6.4.13" evidence="7"/>
<dbReference type="Pfam" id="PF00270">
    <property type="entry name" value="DEAD"/>
    <property type="match status" value="1"/>
</dbReference>
<dbReference type="InterPro" id="IPR027417">
    <property type="entry name" value="P-loop_NTPase"/>
</dbReference>
<evidence type="ECO:0000256" key="3">
    <source>
        <dbReference type="ARBA" id="ARBA00022806"/>
    </source>
</evidence>
<keyword evidence="4 6" id="KW-0067">ATP-binding</keyword>
<feature type="transmembrane region" description="Helical" evidence="8">
    <location>
        <begin position="250"/>
        <end position="268"/>
    </location>
</feature>
<dbReference type="EMBL" id="JAAMPC010000011">
    <property type="protein sequence ID" value="KAG2280691.1"/>
    <property type="molecule type" value="Genomic_DNA"/>
</dbReference>
<evidence type="ECO:0000256" key="2">
    <source>
        <dbReference type="ARBA" id="ARBA00022801"/>
    </source>
</evidence>
<evidence type="ECO:0000259" key="9">
    <source>
        <dbReference type="PROSITE" id="PS51192"/>
    </source>
</evidence>
<protein>
    <recommendedName>
        <fullName evidence="7">ATP-dependent RNA helicase</fullName>
        <ecNumber evidence="7">3.6.4.13</ecNumber>
    </recommendedName>
</protein>
<dbReference type="SMART" id="SM01178">
    <property type="entry name" value="DUF4217"/>
    <property type="match status" value="1"/>
</dbReference>
<dbReference type="Gene3D" id="3.40.50.300">
    <property type="entry name" value="P-loop containing nucleotide triphosphate hydrolases"/>
    <property type="match status" value="2"/>
</dbReference>
<dbReference type="InterPro" id="IPR011545">
    <property type="entry name" value="DEAD/DEAH_box_helicase_dom"/>
</dbReference>
<dbReference type="InterPro" id="IPR025313">
    <property type="entry name" value="SPB4-like_CTE"/>
</dbReference>
<organism evidence="10 11">
    <name type="scientific">Brassica carinata</name>
    <name type="common">Ethiopian mustard</name>
    <name type="synonym">Abyssinian cabbage</name>
    <dbReference type="NCBI Taxonomy" id="52824"/>
    <lineage>
        <taxon>Eukaryota</taxon>
        <taxon>Viridiplantae</taxon>
        <taxon>Streptophyta</taxon>
        <taxon>Embryophyta</taxon>
        <taxon>Tracheophyta</taxon>
        <taxon>Spermatophyta</taxon>
        <taxon>Magnoliopsida</taxon>
        <taxon>eudicotyledons</taxon>
        <taxon>Gunneridae</taxon>
        <taxon>Pentapetalae</taxon>
        <taxon>rosids</taxon>
        <taxon>malvids</taxon>
        <taxon>Brassicales</taxon>
        <taxon>Brassicaceae</taxon>
        <taxon>Brassiceae</taxon>
        <taxon>Brassica</taxon>
    </lineage>
</organism>
<comment type="catalytic activity">
    <reaction evidence="7">
        <text>ATP + H2O = ADP + phosphate + H(+)</text>
        <dbReference type="Rhea" id="RHEA:13065"/>
        <dbReference type="ChEBI" id="CHEBI:15377"/>
        <dbReference type="ChEBI" id="CHEBI:15378"/>
        <dbReference type="ChEBI" id="CHEBI:30616"/>
        <dbReference type="ChEBI" id="CHEBI:43474"/>
        <dbReference type="ChEBI" id="CHEBI:456216"/>
        <dbReference type="EC" id="3.6.4.13"/>
    </reaction>
</comment>
<dbReference type="Proteomes" id="UP000886595">
    <property type="component" value="Unassembled WGS sequence"/>
</dbReference>
<accession>A0A8X7R2M2</accession>
<feature type="domain" description="Helicase ATP-binding" evidence="9">
    <location>
        <begin position="42"/>
        <end position="237"/>
    </location>
</feature>
<name>A0A8X7R2M2_BRACI</name>
<dbReference type="GO" id="GO:0005524">
    <property type="term" value="F:ATP binding"/>
    <property type="evidence" value="ECO:0007669"/>
    <property type="project" value="UniProtKB-UniRule"/>
</dbReference>
<keyword evidence="5 7" id="KW-0694">RNA-binding</keyword>
<dbReference type="InterPro" id="IPR014001">
    <property type="entry name" value="Helicase_ATP-bd"/>
</dbReference>
<evidence type="ECO:0000256" key="6">
    <source>
        <dbReference type="RuleBase" id="RU000492"/>
    </source>
</evidence>
<dbReference type="GO" id="GO:0003724">
    <property type="term" value="F:RNA helicase activity"/>
    <property type="evidence" value="ECO:0007669"/>
    <property type="project" value="UniProtKB-EC"/>
</dbReference>
<dbReference type="InterPro" id="IPR000629">
    <property type="entry name" value="RNA-helicase_DEAD-box_CS"/>
</dbReference>
<dbReference type="GO" id="GO:0016787">
    <property type="term" value="F:hydrolase activity"/>
    <property type="evidence" value="ECO:0007669"/>
    <property type="project" value="UniProtKB-KW"/>
</dbReference>
<evidence type="ECO:0000313" key="10">
    <source>
        <dbReference type="EMBL" id="KAG2280691.1"/>
    </source>
</evidence>
<keyword evidence="1 6" id="KW-0547">Nucleotide-binding</keyword>
<evidence type="ECO:0000256" key="5">
    <source>
        <dbReference type="ARBA" id="ARBA00022884"/>
    </source>
</evidence>
<dbReference type="PROSITE" id="PS51192">
    <property type="entry name" value="HELICASE_ATP_BIND_1"/>
    <property type="match status" value="1"/>
</dbReference>
<keyword evidence="2 6" id="KW-0378">Hydrolase</keyword>
<dbReference type="Pfam" id="PF13959">
    <property type="entry name" value="CTE_SPB4"/>
    <property type="match status" value="1"/>
</dbReference>
<evidence type="ECO:0000256" key="8">
    <source>
        <dbReference type="SAM" id="Phobius"/>
    </source>
</evidence>
<sequence>MDTKRALTGTRFADLKPPISDDIIKALGSGFEFCTPVQVATIPLLCSYKDVAVDAATGSGKTLAFVVSLVEIMRRSTSYTPKPHQVMGVIISPTRELSAQIFKVTQPFVSTLPNVNAVLLVGGRKVKADMKTIEEGGGNLLIGTPGRLSDIMQRMDILDFRHVEILILDEADRLLDMGFQKQMNYNISRLPKAGLRNPVRVEVRASESSSHQFTHSKTPSGLHLEYLVCEADNKSSQTMDLQIENKNKKLIVYFITCASVIYWGFVLSKIPILKSISLIPIHNTWEDEAALFTEATSGVLVCTDVAALQYDPPQDPKVFIHRVGRTARFGRQGRSLYYVEFMRLRKVPLQKRKCSENSSDVIPIIRSAAMEDQAVWEKGKKAFVSFIRAYKKHECSHIFIWRELEVGKLAMGYGLLHLPSISEVKQHRLYSDGFTPVGAIKFQDIKFKNKDSKTCKKGERNGKNKRKEGKARKGRKMLMLLKLTGKQRQTIQTAEDEEEMALEYRLLRKPKKRLITEDEYLKITDLIL</sequence>
<evidence type="ECO:0000313" key="11">
    <source>
        <dbReference type="Proteomes" id="UP000886595"/>
    </source>
</evidence>
<comment type="domain">
    <text evidence="7">The Q motif is unique to and characteristic of the DEAD box family of RNA helicases and controls ATP binding and hydrolysis.</text>
</comment>
<dbReference type="SUPFAM" id="SSF52540">
    <property type="entry name" value="P-loop containing nucleoside triphosphate hydrolases"/>
    <property type="match status" value="2"/>
</dbReference>
<evidence type="ECO:0000256" key="1">
    <source>
        <dbReference type="ARBA" id="ARBA00022741"/>
    </source>
</evidence>
<keyword evidence="8" id="KW-0472">Membrane</keyword>
<comment type="similarity">
    <text evidence="6">Belongs to the DEAD box helicase family.</text>
</comment>
<keyword evidence="8" id="KW-0812">Transmembrane</keyword>
<dbReference type="CDD" id="cd17960">
    <property type="entry name" value="DEADc_DDX55"/>
    <property type="match status" value="1"/>
</dbReference>
<dbReference type="GO" id="GO:0003723">
    <property type="term" value="F:RNA binding"/>
    <property type="evidence" value="ECO:0007669"/>
    <property type="project" value="UniProtKB-UniRule"/>
</dbReference>
<proteinExistence type="inferred from homology"/>